<accession>A0A1X7GKF4</accession>
<protein>
    <submittedName>
        <fullName evidence="3">Uncharacterized protein</fullName>
    </submittedName>
</protein>
<evidence type="ECO:0000256" key="1">
    <source>
        <dbReference type="SAM" id="MobiDB-lite"/>
    </source>
</evidence>
<proteinExistence type="predicted"/>
<keyword evidence="2" id="KW-0472">Membrane</keyword>
<dbReference type="AlphaFoldDB" id="A0A1X7GKF4"/>
<keyword evidence="4" id="KW-1185">Reference proteome</keyword>
<evidence type="ECO:0000313" key="3">
    <source>
        <dbReference type="EMBL" id="SMF70961.1"/>
    </source>
</evidence>
<sequence length="136" mass="15768">MSKANPYNGSPRIFDRSERHARSRERDRVLDQKRGVYDVDEHPFQLRHEVKRLNSRLDKIADFLERSDFIDIVENYMNPKKRMITNFTAGLSRGLGMTIGTFVVLGLLGYILSLFVDMPLIGDYIAELQGYINKSK</sequence>
<evidence type="ECO:0000313" key="4">
    <source>
        <dbReference type="Proteomes" id="UP000192940"/>
    </source>
</evidence>
<evidence type="ECO:0000256" key="2">
    <source>
        <dbReference type="SAM" id="Phobius"/>
    </source>
</evidence>
<dbReference type="Proteomes" id="UP000192940">
    <property type="component" value="Chromosome I"/>
</dbReference>
<feature type="region of interest" description="Disordered" evidence="1">
    <location>
        <begin position="1"/>
        <end position="28"/>
    </location>
</feature>
<dbReference type="RefSeq" id="WP_244562934.1">
    <property type="nucleotide sequence ID" value="NZ_LT840184.1"/>
</dbReference>
<name>A0A1X7GKF4_9BACL</name>
<dbReference type="InterPro" id="IPR043723">
    <property type="entry name" value="DUF5665"/>
</dbReference>
<reference evidence="4" key="1">
    <citation type="submission" date="2017-04" db="EMBL/GenBank/DDBJ databases">
        <authorList>
            <person name="Varghese N."/>
            <person name="Submissions S."/>
        </authorList>
    </citation>
    <scope>NUCLEOTIDE SEQUENCE [LARGE SCALE GENOMIC DNA]</scope>
    <source>
        <strain evidence="4">N3/975</strain>
    </source>
</reference>
<dbReference type="Pfam" id="PF18910">
    <property type="entry name" value="DUF5665"/>
    <property type="match status" value="1"/>
</dbReference>
<feature type="compositionally biased region" description="Basic and acidic residues" evidence="1">
    <location>
        <begin position="13"/>
        <end position="28"/>
    </location>
</feature>
<gene>
    <name evidence="3" type="ORF">SAMN05661091_0684</name>
</gene>
<keyword evidence="2" id="KW-0812">Transmembrane</keyword>
<dbReference type="EMBL" id="LT840184">
    <property type="protein sequence ID" value="SMF70961.1"/>
    <property type="molecule type" value="Genomic_DNA"/>
</dbReference>
<dbReference type="STRING" id="1313296.SAMN05661091_0684"/>
<feature type="transmembrane region" description="Helical" evidence="2">
    <location>
        <begin position="90"/>
        <end position="112"/>
    </location>
</feature>
<organism evidence="3 4">
    <name type="scientific">Paenibacillus uliginis N3/975</name>
    <dbReference type="NCBI Taxonomy" id="1313296"/>
    <lineage>
        <taxon>Bacteria</taxon>
        <taxon>Bacillati</taxon>
        <taxon>Bacillota</taxon>
        <taxon>Bacilli</taxon>
        <taxon>Bacillales</taxon>
        <taxon>Paenibacillaceae</taxon>
        <taxon>Paenibacillus</taxon>
    </lineage>
</organism>
<keyword evidence="2" id="KW-1133">Transmembrane helix</keyword>